<feature type="region of interest" description="Disordered" evidence="1">
    <location>
        <begin position="30"/>
        <end position="85"/>
    </location>
</feature>
<name>A0A553HJ81_9PEZI</name>
<proteinExistence type="predicted"/>
<feature type="region of interest" description="Disordered" evidence="1">
    <location>
        <begin position="1"/>
        <end position="20"/>
    </location>
</feature>
<sequence>MGWWDSLWTSNTSADDPLRKLDPKLREFLEKESPVKYNNSSSSSSSSSSAQTPKPQNKSNEATSTIPTPDAEDSNSSSKPLVPRESQFQDGRYAHLWKSYRPLAEIEAETKSEHEKLMDVLEGYKERKAEIGRAALENCALEQVDWRTCMSNPSVTERLTMCRDQIKKFERCYMTQTRLLKALGYLSSLDRDSQIEEDIQMHADALYHRMLKQEAEIEAAKKEGRPIPKFAPLVPRPMVAATAPELELTPEQQETLKAKLENVAEEDRAAEEEAFKGEIRAKAEVASKVKGLWQQQELERQIRKQKGEETLWDKVAGAFGSSGNNNQEKK</sequence>
<dbReference type="STRING" id="2512241.A0A553HJ81"/>
<evidence type="ECO:0000313" key="3">
    <source>
        <dbReference type="Proteomes" id="UP000319160"/>
    </source>
</evidence>
<dbReference type="AlphaFoldDB" id="A0A553HJ81"/>
<feature type="region of interest" description="Disordered" evidence="1">
    <location>
        <begin position="305"/>
        <end position="330"/>
    </location>
</feature>
<evidence type="ECO:0000313" key="2">
    <source>
        <dbReference type="EMBL" id="TRX87973.1"/>
    </source>
</evidence>
<feature type="compositionally biased region" description="Polar residues" evidence="1">
    <location>
        <begin position="50"/>
        <end position="67"/>
    </location>
</feature>
<dbReference type="EMBL" id="VFLP01000106">
    <property type="protein sequence ID" value="TRX87973.1"/>
    <property type="molecule type" value="Genomic_DNA"/>
</dbReference>
<accession>A0A553HJ81</accession>
<evidence type="ECO:0000256" key="1">
    <source>
        <dbReference type="SAM" id="MobiDB-lite"/>
    </source>
</evidence>
<comment type="caution">
    <text evidence="2">The sequence shown here is derived from an EMBL/GenBank/DDBJ whole genome shotgun (WGS) entry which is preliminary data.</text>
</comment>
<gene>
    <name evidence="2" type="ORF">FHL15_011146</name>
</gene>
<protein>
    <recommendedName>
        <fullName evidence="4">Autophagy protein</fullName>
    </recommendedName>
</protein>
<dbReference type="OrthoDB" id="2103031at2759"/>
<reference evidence="3" key="1">
    <citation type="submission" date="2019-06" db="EMBL/GenBank/DDBJ databases">
        <title>Draft genome sequence of the griseofulvin-producing fungus Xylaria cubensis strain G536.</title>
        <authorList>
            <person name="Mead M.E."/>
            <person name="Raja H.A."/>
            <person name="Steenwyk J.L."/>
            <person name="Knowles S.L."/>
            <person name="Oberlies N.H."/>
            <person name="Rokas A."/>
        </authorList>
    </citation>
    <scope>NUCLEOTIDE SEQUENCE [LARGE SCALE GENOMIC DNA]</scope>
    <source>
        <strain evidence="3">G536</strain>
    </source>
</reference>
<organism evidence="2 3">
    <name type="scientific">Xylaria flabelliformis</name>
    <dbReference type="NCBI Taxonomy" id="2512241"/>
    <lineage>
        <taxon>Eukaryota</taxon>
        <taxon>Fungi</taxon>
        <taxon>Dikarya</taxon>
        <taxon>Ascomycota</taxon>
        <taxon>Pezizomycotina</taxon>
        <taxon>Sordariomycetes</taxon>
        <taxon>Xylariomycetidae</taxon>
        <taxon>Xylariales</taxon>
        <taxon>Xylariaceae</taxon>
        <taxon>Xylaria</taxon>
    </lineage>
</organism>
<feature type="compositionally biased region" description="Polar residues" evidence="1">
    <location>
        <begin position="321"/>
        <end position="330"/>
    </location>
</feature>
<evidence type="ECO:0008006" key="4">
    <source>
        <dbReference type="Google" id="ProtNLM"/>
    </source>
</evidence>
<feature type="compositionally biased region" description="Low complexity" evidence="1">
    <location>
        <begin position="40"/>
        <end position="49"/>
    </location>
</feature>
<keyword evidence="3" id="KW-1185">Reference proteome</keyword>
<dbReference type="Proteomes" id="UP000319160">
    <property type="component" value="Unassembled WGS sequence"/>
</dbReference>